<evidence type="ECO:0000313" key="3">
    <source>
        <dbReference type="RefSeq" id="XP_006814897.1"/>
    </source>
</evidence>
<feature type="compositionally biased region" description="Pro residues" evidence="1">
    <location>
        <begin position="96"/>
        <end position="108"/>
    </location>
</feature>
<proteinExistence type="predicted"/>
<feature type="region of interest" description="Disordered" evidence="1">
    <location>
        <begin position="83"/>
        <end position="115"/>
    </location>
</feature>
<feature type="non-terminal residue" evidence="3">
    <location>
        <position position="238"/>
    </location>
</feature>
<dbReference type="Proteomes" id="UP000694865">
    <property type="component" value="Unplaced"/>
</dbReference>
<dbReference type="RefSeq" id="XP_006814897.1">
    <property type="nucleotide sequence ID" value="XM_006814834.1"/>
</dbReference>
<feature type="compositionally biased region" description="Low complexity" evidence="1">
    <location>
        <begin position="83"/>
        <end position="95"/>
    </location>
</feature>
<protein>
    <submittedName>
        <fullName evidence="3">Uncharacterized protein LOC102800471</fullName>
    </submittedName>
</protein>
<evidence type="ECO:0000313" key="2">
    <source>
        <dbReference type="Proteomes" id="UP000694865"/>
    </source>
</evidence>
<dbReference type="SUPFAM" id="SSF50978">
    <property type="entry name" value="WD40 repeat-like"/>
    <property type="match status" value="1"/>
</dbReference>
<accession>A0ABM0M4F6</accession>
<keyword evidence="2" id="KW-1185">Reference proteome</keyword>
<sequence>MTKDTILEYLTLQRMARKMADHLTVNTAESIAIGDPKGRNTSDPAYHMITKTHGSYRKERDEKRKDIWAHTQSLHYLGKKVAEPSQPIQQQQKPSQQPPPQQQEPSPPTSEVEQKDGPDVKILQFHDIAPYHLRPNSSLSSAFQLYRQQEALYWQEMYTVPSDIRVSRKIEGVESTALSPNHRLLALGSVHGDIFVYDLWYDPPRVIRLIHNEGTSGDPVINIVWSMDALQLITLNES</sequence>
<dbReference type="InterPro" id="IPR036322">
    <property type="entry name" value="WD40_repeat_dom_sf"/>
</dbReference>
<reference evidence="3" key="1">
    <citation type="submission" date="2025-08" db="UniProtKB">
        <authorList>
            <consortium name="RefSeq"/>
        </authorList>
    </citation>
    <scope>IDENTIFICATION</scope>
    <source>
        <tissue evidence="3">Testes</tissue>
    </source>
</reference>
<gene>
    <name evidence="3" type="primary">LOC102800471</name>
</gene>
<organism evidence="2 3">
    <name type="scientific">Saccoglossus kowalevskii</name>
    <name type="common">Acorn worm</name>
    <dbReference type="NCBI Taxonomy" id="10224"/>
    <lineage>
        <taxon>Eukaryota</taxon>
        <taxon>Metazoa</taxon>
        <taxon>Hemichordata</taxon>
        <taxon>Enteropneusta</taxon>
        <taxon>Harrimaniidae</taxon>
        <taxon>Saccoglossus</taxon>
    </lineage>
</organism>
<feature type="region of interest" description="Disordered" evidence="1">
    <location>
        <begin position="33"/>
        <end position="62"/>
    </location>
</feature>
<evidence type="ECO:0000256" key="1">
    <source>
        <dbReference type="SAM" id="MobiDB-lite"/>
    </source>
</evidence>
<dbReference type="GeneID" id="102800471"/>
<name>A0ABM0M4F6_SACKO</name>